<sequence>MANILDIFRTHVGNELMEKTGEETGLNPKEIHRAYIFTLPFVLSVHRSKCDQGTNHSKEFASELEKIQLTNLPKLKETGEKVFANMFSSARQEKIIALSRDLGISEKSLEKILKISCGLIFAILSQISSRKNLKREDHCKLLDSLSGVNAVYEQDVAKLFTQHDDSGNLIHTEEEIALGSDENEDDESILGGYAGGR</sequence>
<accession>A0A1L7I8F2</accession>
<dbReference type="STRING" id="1229726.GRFL_3153"/>
<dbReference type="Proteomes" id="UP000186230">
    <property type="component" value="Chromosome"/>
</dbReference>
<name>A0A1L7I8F2_9FLAO</name>
<protein>
    <submittedName>
        <fullName evidence="1">Uncharacterized protein</fullName>
    </submittedName>
</protein>
<dbReference type="AlphaFoldDB" id="A0A1L7I8F2"/>
<organism evidence="1 2">
    <name type="scientific">Christiangramia flava JLT2011</name>
    <dbReference type="NCBI Taxonomy" id="1229726"/>
    <lineage>
        <taxon>Bacteria</taxon>
        <taxon>Pseudomonadati</taxon>
        <taxon>Bacteroidota</taxon>
        <taxon>Flavobacteriia</taxon>
        <taxon>Flavobacteriales</taxon>
        <taxon>Flavobacteriaceae</taxon>
        <taxon>Christiangramia</taxon>
    </lineage>
</organism>
<proteinExistence type="predicted"/>
<evidence type="ECO:0000313" key="2">
    <source>
        <dbReference type="Proteomes" id="UP000186230"/>
    </source>
</evidence>
<dbReference type="RefSeq" id="WP_083645468.1">
    <property type="nucleotide sequence ID" value="NZ_AMRU01000016.1"/>
</dbReference>
<dbReference type="KEGG" id="gfl:GRFL_3153"/>
<keyword evidence="2" id="KW-1185">Reference proteome</keyword>
<reference evidence="1 2" key="1">
    <citation type="submission" date="2016-07" db="EMBL/GenBank/DDBJ databases">
        <title>Multi-omics approach to identify versatile polysaccharide utilization systems of a marine flavobacterium Gramella flava.</title>
        <authorList>
            <person name="Tang K."/>
        </authorList>
    </citation>
    <scope>NUCLEOTIDE SEQUENCE [LARGE SCALE GENOMIC DNA]</scope>
    <source>
        <strain evidence="1 2">JLT2011</strain>
    </source>
</reference>
<dbReference type="OrthoDB" id="1447710at2"/>
<gene>
    <name evidence="1" type="ORF">GRFL_3153</name>
</gene>
<dbReference type="EMBL" id="CP016359">
    <property type="protein sequence ID" value="APU69877.1"/>
    <property type="molecule type" value="Genomic_DNA"/>
</dbReference>
<evidence type="ECO:0000313" key="1">
    <source>
        <dbReference type="EMBL" id="APU69877.1"/>
    </source>
</evidence>